<dbReference type="SMART" id="SM00870">
    <property type="entry name" value="Asparaginase"/>
    <property type="match status" value="1"/>
</dbReference>
<dbReference type="PROSITE" id="PS51732">
    <property type="entry name" value="ASN_GLN_ASE_3"/>
    <property type="match status" value="1"/>
</dbReference>
<protein>
    <submittedName>
        <fullName evidence="8">Asparaginase</fullName>
    </submittedName>
</protein>
<gene>
    <name evidence="8" type="ORF">ELY33_04025</name>
</gene>
<dbReference type="InterPro" id="IPR027474">
    <property type="entry name" value="L-asparaginase_N"/>
</dbReference>
<feature type="domain" description="L-asparaginase N-terminal" evidence="6">
    <location>
        <begin position="18"/>
        <end position="205"/>
    </location>
</feature>
<comment type="similarity">
    <text evidence="1">Belongs to the asparaginase 1 family.</text>
</comment>
<reference evidence="8 9" key="1">
    <citation type="submission" date="2018-12" db="EMBL/GenBank/DDBJ databases">
        <title>three novel Halomonas strain isolated from plants.</title>
        <authorList>
            <person name="Sun C."/>
        </authorList>
    </citation>
    <scope>NUCLEOTIDE SEQUENCE [LARGE SCALE GENOMIC DNA]</scope>
    <source>
        <strain evidence="8 9">DSM 19434</strain>
    </source>
</reference>
<dbReference type="SUPFAM" id="SSF53774">
    <property type="entry name" value="Glutaminase/Asparaginase"/>
    <property type="match status" value="1"/>
</dbReference>
<dbReference type="Gene3D" id="3.40.50.40">
    <property type="match status" value="1"/>
</dbReference>
<evidence type="ECO:0000259" key="7">
    <source>
        <dbReference type="Pfam" id="PF17763"/>
    </source>
</evidence>
<dbReference type="SFLD" id="SFLDS00057">
    <property type="entry name" value="Glutaminase/Asparaginase"/>
    <property type="match status" value="1"/>
</dbReference>
<dbReference type="InterPro" id="IPR037152">
    <property type="entry name" value="L-asparaginase_N_sf"/>
</dbReference>
<dbReference type="PIRSF" id="PIRSF500176">
    <property type="entry name" value="L_ASNase"/>
    <property type="match status" value="1"/>
</dbReference>
<dbReference type="AlphaFoldDB" id="A0A433KSY8"/>
<dbReference type="InterPro" id="IPR040919">
    <property type="entry name" value="Asparaginase_C"/>
</dbReference>
<dbReference type="PRINTS" id="PR00139">
    <property type="entry name" value="ASNGLNASE"/>
</dbReference>
<dbReference type="PROSITE" id="PS00917">
    <property type="entry name" value="ASN_GLN_ASE_2"/>
    <property type="match status" value="1"/>
</dbReference>
<dbReference type="InterPro" id="IPR027473">
    <property type="entry name" value="L-asparaginase_C"/>
</dbReference>
<dbReference type="Pfam" id="PF00710">
    <property type="entry name" value="Asparaginase"/>
    <property type="match status" value="1"/>
</dbReference>
<dbReference type="PROSITE" id="PS00144">
    <property type="entry name" value="ASN_GLN_ASE_1"/>
    <property type="match status" value="1"/>
</dbReference>
<dbReference type="Pfam" id="PF17763">
    <property type="entry name" value="Asparaginase_C"/>
    <property type="match status" value="1"/>
</dbReference>
<dbReference type="InterPro" id="IPR006034">
    <property type="entry name" value="Asparaginase/glutaminase-like"/>
</dbReference>
<keyword evidence="9" id="KW-1185">Reference proteome</keyword>
<dbReference type="GO" id="GO:0004067">
    <property type="term" value="F:asparaginase activity"/>
    <property type="evidence" value="ECO:0007669"/>
    <property type="project" value="UniProtKB-UniRule"/>
</dbReference>
<feature type="domain" description="Asparaginase/glutaminase C-terminal" evidence="7">
    <location>
        <begin position="234"/>
        <end position="350"/>
    </location>
</feature>
<dbReference type="PANTHER" id="PTHR11707:SF28">
    <property type="entry name" value="60 KDA LYSOPHOSPHOLIPASE"/>
    <property type="match status" value="1"/>
</dbReference>
<evidence type="ECO:0000256" key="1">
    <source>
        <dbReference type="ARBA" id="ARBA00010518"/>
    </source>
</evidence>
<dbReference type="InterPro" id="IPR020827">
    <property type="entry name" value="Asparaginase/glutaminase_AS1"/>
</dbReference>
<dbReference type="InterPro" id="IPR041725">
    <property type="entry name" value="L-asparaginase_I"/>
</dbReference>
<dbReference type="PIRSF" id="PIRSF001220">
    <property type="entry name" value="L-ASNase_gatD"/>
    <property type="match status" value="1"/>
</dbReference>
<dbReference type="GO" id="GO:0006520">
    <property type="term" value="P:amino acid metabolic process"/>
    <property type="evidence" value="ECO:0007669"/>
    <property type="project" value="InterPro"/>
</dbReference>
<accession>A0A433KSY8</accession>
<feature type="active site" evidence="4">
    <location>
        <position position="27"/>
    </location>
</feature>
<evidence type="ECO:0000313" key="8">
    <source>
        <dbReference type="EMBL" id="RUR32787.1"/>
    </source>
</evidence>
<dbReference type="Gene3D" id="3.40.50.1170">
    <property type="entry name" value="L-asparaginase, N-terminal domain"/>
    <property type="match status" value="1"/>
</dbReference>
<feature type="active site" description="O-isoaspartyl threonine intermediate" evidence="2">
    <location>
        <position position="27"/>
    </location>
</feature>
<evidence type="ECO:0000256" key="2">
    <source>
        <dbReference type="PIRSR" id="PIRSR001220-1"/>
    </source>
</evidence>
<comment type="caution">
    <text evidence="8">The sequence shown here is derived from an EMBL/GenBank/DDBJ whole genome shotgun (WGS) entry which is preliminary data.</text>
</comment>
<proteinExistence type="inferred from homology"/>
<dbReference type="PANTHER" id="PTHR11707">
    <property type="entry name" value="L-ASPARAGINASE"/>
    <property type="match status" value="1"/>
</dbReference>
<dbReference type="CDD" id="cd08963">
    <property type="entry name" value="L-asparaginase_I"/>
    <property type="match status" value="1"/>
</dbReference>
<dbReference type="InterPro" id="IPR027475">
    <property type="entry name" value="Asparaginase/glutaminase_AS2"/>
</dbReference>
<evidence type="ECO:0000313" key="9">
    <source>
        <dbReference type="Proteomes" id="UP000287336"/>
    </source>
</evidence>
<sequence>MAMSITSPLVNAAPTQERILVIYTGGTIGMQPKVNGLTPGENFQERMADALSQLPLLHQHALPAYDVLSYASLIDSSAATPLTWQQIAQDIATRLATYRGFVVIHGTDTLSWTASSLAYQLQGIDRPVVLTGSMHPLETVNSDAIDNLHGALRFAASTELQEVAIYFSNRLLRGSRAIKQHTEALDAFISPSYPCIGERVGDDFIYYPSRGLGLQQRGAPRFELSDYQAVSNGNVIRLALWPGISPWQLDALLGDSRVKGALLQLWGAGNIPSNPALLDVIANASGEGKLLAAVSQCPQGSIHLGAYAAGYGLAEAGLLSGDDMTPEAAFTKLVHLLAQPLSMEDQRQRFLTSLVGER</sequence>
<dbReference type="EMBL" id="RZHG01000008">
    <property type="protein sequence ID" value="RUR32787.1"/>
    <property type="molecule type" value="Genomic_DNA"/>
</dbReference>
<evidence type="ECO:0000256" key="5">
    <source>
        <dbReference type="PROSITE-ProRule" id="PRU10100"/>
    </source>
</evidence>
<evidence type="ECO:0000259" key="6">
    <source>
        <dbReference type="Pfam" id="PF00710"/>
    </source>
</evidence>
<evidence type="ECO:0000256" key="3">
    <source>
        <dbReference type="PIRSR" id="PIRSR001220-2"/>
    </source>
</evidence>
<evidence type="ECO:0000256" key="4">
    <source>
        <dbReference type="PROSITE-ProRule" id="PRU10099"/>
    </source>
</evidence>
<dbReference type="OrthoDB" id="9788068at2"/>
<feature type="active site" evidence="5">
    <location>
        <position position="107"/>
    </location>
</feature>
<feature type="binding site" evidence="3">
    <location>
        <position position="76"/>
    </location>
    <ligand>
        <name>substrate</name>
    </ligand>
</feature>
<dbReference type="Proteomes" id="UP000287336">
    <property type="component" value="Unassembled WGS sequence"/>
</dbReference>
<organism evidence="8 9">
    <name type="scientific">Vreelandella andesensis</name>
    <dbReference type="NCBI Taxonomy" id="447567"/>
    <lineage>
        <taxon>Bacteria</taxon>
        <taxon>Pseudomonadati</taxon>
        <taxon>Pseudomonadota</taxon>
        <taxon>Gammaproteobacteria</taxon>
        <taxon>Oceanospirillales</taxon>
        <taxon>Halomonadaceae</taxon>
        <taxon>Vreelandella</taxon>
    </lineage>
</organism>
<feature type="binding site" evidence="3">
    <location>
        <begin position="107"/>
        <end position="108"/>
    </location>
    <ligand>
        <name>substrate</name>
    </ligand>
</feature>
<name>A0A433KSY8_9GAMM</name>
<dbReference type="InterPro" id="IPR036152">
    <property type="entry name" value="Asp/glu_Ase-like_sf"/>
</dbReference>